<proteinExistence type="predicted"/>
<dbReference type="Pfam" id="PF01757">
    <property type="entry name" value="Acyl_transf_3"/>
    <property type="match status" value="1"/>
</dbReference>
<dbReference type="InterPro" id="IPR002656">
    <property type="entry name" value="Acyl_transf_3_dom"/>
</dbReference>
<feature type="transmembrane region" description="Helical" evidence="2">
    <location>
        <begin position="366"/>
        <end position="388"/>
    </location>
</feature>
<feature type="transmembrane region" description="Helical" evidence="2">
    <location>
        <begin position="327"/>
        <end position="345"/>
    </location>
</feature>
<dbReference type="Proteomes" id="UP000694865">
    <property type="component" value="Unplaced"/>
</dbReference>
<feature type="transmembrane region" description="Helical" evidence="2">
    <location>
        <begin position="272"/>
        <end position="298"/>
    </location>
</feature>
<dbReference type="GeneID" id="102809308"/>
<keyword evidence="2" id="KW-0812">Transmembrane</keyword>
<evidence type="ECO:0000259" key="3">
    <source>
        <dbReference type="SMART" id="SM00703"/>
    </source>
</evidence>
<feature type="compositionally biased region" description="Basic and acidic residues" evidence="1">
    <location>
        <begin position="204"/>
        <end position="216"/>
    </location>
</feature>
<dbReference type="RefSeq" id="XP_006820311.1">
    <property type="nucleotide sequence ID" value="XM_006820248.1"/>
</dbReference>
<feature type="transmembrane region" description="Helical" evidence="2">
    <location>
        <begin position="540"/>
        <end position="560"/>
    </location>
</feature>
<keyword evidence="2" id="KW-0472">Membrane</keyword>
<keyword evidence="2" id="KW-1133">Transmembrane helix</keyword>
<feature type="transmembrane region" description="Helical" evidence="2">
    <location>
        <begin position="511"/>
        <end position="528"/>
    </location>
</feature>
<gene>
    <name evidence="5" type="primary">LOC102809308</name>
</gene>
<feature type="transmembrane region" description="Helical" evidence="2">
    <location>
        <begin position="460"/>
        <end position="479"/>
    </location>
</feature>
<reference evidence="5" key="1">
    <citation type="submission" date="2025-08" db="UniProtKB">
        <authorList>
            <consortium name="RefSeq"/>
        </authorList>
    </citation>
    <scope>IDENTIFICATION</scope>
    <source>
        <tissue evidence="5">Testes</tissue>
    </source>
</reference>
<feature type="transmembrane region" description="Helical" evidence="2">
    <location>
        <begin position="165"/>
        <end position="184"/>
    </location>
</feature>
<protein>
    <submittedName>
        <fullName evidence="5">Nose resistant to fluoxetine protein 6-like</fullName>
    </submittedName>
</protein>
<dbReference type="Pfam" id="PF20146">
    <property type="entry name" value="NRF"/>
    <property type="match status" value="1"/>
</dbReference>
<feature type="transmembrane region" description="Helical" evidence="2">
    <location>
        <begin position="618"/>
        <end position="635"/>
    </location>
</feature>
<dbReference type="InterPro" id="IPR006621">
    <property type="entry name" value="Nose-resist-to-fluoxetine_N"/>
</dbReference>
<dbReference type="InterPro" id="IPR052728">
    <property type="entry name" value="O2_lipid_transport_reg"/>
</dbReference>
<dbReference type="SMART" id="SM00703">
    <property type="entry name" value="NRF"/>
    <property type="match status" value="1"/>
</dbReference>
<evidence type="ECO:0000313" key="5">
    <source>
        <dbReference type="RefSeq" id="XP_006820311.1"/>
    </source>
</evidence>
<dbReference type="PANTHER" id="PTHR11161">
    <property type="entry name" value="O-ACYLTRANSFERASE"/>
    <property type="match status" value="1"/>
</dbReference>
<sequence length="687" mass="77356">MAAILSCGHGNIMEHVFNALAEDKSPYEDITPLCLNQTIQFMNDFLVSSSQGPVYARQMYQSAGGLPPDIEFSWNAKDWGNFDLCRDVKPEVNVTDFGGLYCLTNTDSNILTSTVVDLGVCFPDSCTDKDVETFVVEGFRWLLPWPVPTTSTSCARGYSLGAGDIVAITICAILLCVIIAGTVYDMVRMRREKSSVQPVMPSKTRTEDSQELDNHLDTNNSPTNLDVEIDYNESTKCDVCATKCQDIIIGCLMSFSVIAVGRKMMSTTQAKGAIGCLNGIRVISMFWIILFHVVLYLATFPPLLGNIGYVDKVGESWSTIIPRKGDLAVEAFLVLSGLLVTYLTMRQFKRCGGPRHHNWFLFYFHRFWRLTPVYMFVLMLYTTLVIFVSDGPLWNQWIPTQAECEETWWEHLLYINNLYPLPGGTGGCFGWSWYLALDMQLYIISPIFIITFYKSRVGGVVLTAITCCACFGVSAYFSVVQGRPFGFDTEYYKEPKYEGGDVLYTKPWYRLPNYLVGVVLGYLFFCLNGKKVKINKILNLFTWACAIAVGLAVVLGVYTSMTDHRVDQWVAVLYETTHRFAFSVAIGWVIFACNTGNGGPVNTLLSWSAWLPLARMNYCAYLIHFVILLIYDFSLKQLFYYSDMNTAFAYIGILVVTYMAAFVIAMAVELPMIELEKVILPCKRKTS</sequence>
<feature type="transmembrane region" description="Helical" evidence="2">
    <location>
        <begin position="647"/>
        <end position="668"/>
    </location>
</feature>
<organism evidence="4 5">
    <name type="scientific">Saccoglossus kowalevskii</name>
    <name type="common">Acorn worm</name>
    <dbReference type="NCBI Taxonomy" id="10224"/>
    <lineage>
        <taxon>Eukaryota</taxon>
        <taxon>Metazoa</taxon>
        <taxon>Hemichordata</taxon>
        <taxon>Enteropneusta</taxon>
        <taxon>Harrimaniidae</taxon>
        <taxon>Saccoglossus</taxon>
    </lineage>
</organism>
<name>A0ABM0MJX0_SACKO</name>
<keyword evidence="4" id="KW-1185">Reference proteome</keyword>
<feature type="transmembrane region" description="Helical" evidence="2">
    <location>
        <begin position="431"/>
        <end position="453"/>
    </location>
</feature>
<feature type="domain" description="Nose resistant-to-fluoxetine protein N-terminal" evidence="3">
    <location>
        <begin position="31"/>
        <end position="156"/>
    </location>
</feature>
<feature type="transmembrane region" description="Helical" evidence="2">
    <location>
        <begin position="580"/>
        <end position="597"/>
    </location>
</feature>
<dbReference type="PANTHER" id="PTHR11161:SF12">
    <property type="entry name" value="ACYLTRANSFERASE 3 DOMAIN-CONTAINING PROTEIN-RELATED"/>
    <property type="match status" value="1"/>
</dbReference>
<evidence type="ECO:0000313" key="4">
    <source>
        <dbReference type="Proteomes" id="UP000694865"/>
    </source>
</evidence>
<evidence type="ECO:0000256" key="2">
    <source>
        <dbReference type="SAM" id="Phobius"/>
    </source>
</evidence>
<feature type="region of interest" description="Disordered" evidence="1">
    <location>
        <begin position="195"/>
        <end position="220"/>
    </location>
</feature>
<evidence type="ECO:0000256" key="1">
    <source>
        <dbReference type="SAM" id="MobiDB-lite"/>
    </source>
</evidence>
<accession>A0ABM0MJX0</accession>